<reference evidence="2 3" key="1">
    <citation type="submission" date="2022-05" db="EMBL/GenBank/DDBJ databases">
        <title>Genome Sequencing of Bee-Associated Microbes.</title>
        <authorList>
            <person name="Dunlap C."/>
        </authorList>
    </citation>
    <scope>NUCLEOTIDE SEQUENCE [LARGE SCALE GENOMIC DNA]</scope>
    <source>
        <strain evidence="2 3">NRRL B-14421</strain>
    </source>
</reference>
<evidence type="ECO:0000313" key="2">
    <source>
        <dbReference type="EMBL" id="MCY9696142.1"/>
    </source>
</evidence>
<evidence type="ECO:0000313" key="3">
    <source>
        <dbReference type="Proteomes" id="UP001527099"/>
    </source>
</evidence>
<gene>
    <name evidence="2" type="ORF">M5X19_25060</name>
</gene>
<feature type="compositionally biased region" description="Basic and acidic residues" evidence="1">
    <location>
        <begin position="11"/>
        <end position="26"/>
    </location>
</feature>
<name>A0ABT4GIX4_9BACL</name>
<proteinExistence type="predicted"/>
<dbReference type="EMBL" id="JAMDMX010000090">
    <property type="protein sequence ID" value="MCY9696142.1"/>
    <property type="molecule type" value="Genomic_DNA"/>
</dbReference>
<sequence>MANADHRHRTGEKVTETGHYIDDDGGHVVLQAGDTFPNCPKTGKSTTWKHE</sequence>
<organism evidence="2 3">
    <name type="scientific">Paenibacillus alginolyticus</name>
    <dbReference type="NCBI Taxonomy" id="59839"/>
    <lineage>
        <taxon>Bacteria</taxon>
        <taxon>Bacillati</taxon>
        <taxon>Bacillota</taxon>
        <taxon>Bacilli</taxon>
        <taxon>Bacillales</taxon>
        <taxon>Paenibacillaceae</taxon>
        <taxon>Paenibacillus</taxon>
    </lineage>
</organism>
<comment type="caution">
    <text evidence="2">The sequence shown here is derived from an EMBL/GenBank/DDBJ whole genome shotgun (WGS) entry which is preliminary data.</text>
</comment>
<accession>A0ABT4GIX4</accession>
<evidence type="ECO:0000256" key="1">
    <source>
        <dbReference type="SAM" id="MobiDB-lite"/>
    </source>
</evidence>
<protein>
    <recommendedName>
        <fullName evidence="4">YjzC family protein</fullName>
    </recommendedName>
</protein>
<feature type="compositionally biased region" description="Basic residues" evidence="1">
    <location>
        <begin position="1"/>
        <end position="10"/>
    </location>
</feature>
<dbReference type="RefSeq" id="WP_268617300.1">
    <property type="nucleotide sequence ID" value="NZ_JAMDMX010000090.1"/>
</dbReference>
<evidence type="ECO:0008006" key="4">
    <source>
        <dbReference type="Google" id="ProtNLM"/>
    </source>
</evidence>
<dbReference type="Proteomes" id="UP001527099">
    <property type="component" value="Unassembled WGS sequence"/>
</dbReference>
<keyword evidence="3" id="KW-1185">Reference proteome</keyword>
<feature type="region of interest" description="Disordered" evidence="1">
    <location>
        <begin position="32"/>
        <end position="51"/>
    </location>
</feature>
<feature type="region of interest" description="Disordered" evidence="1">
    <location>
        <begin position="1"/>
        <end position="26"/>
    </location>
</feature>